<gene>
    <name evidence="1" type="ORF">B4O97_12790</name>
</gene>
<proteinExistence type="predicted"/>
<dbReference type="InterPro" id="IPR016024">
    <property type="entry name" value="ARM-type_fold"/>
</dbReference>
<dbReference type="EMBL" id="MWQY01000013">
    <property type="protein sequence ID" value="ORC34511.1"/>
    <property type="molecule type" value="Genomic_DNA"/>
</dbReference>
<evidence type="ECO:0000313" key="2">
    <source>
        <dbReference type="Proteomes" id="UP000192343"/>
    </source>
</evidence>
<evidence type="ECO:0000313" key="1">
    <source>
        <dbReference type="EMBL" id="ORC34511.1"/>
    </source>
</evidence>
<dbReference type="Proteomes" id="UP000192343">
    <property type="component" value="Unassembled WGS sequence"/>
</dbReference>
<sequence length="391" mass="43189">MLLVRRNLLVLALVLFSPILFANEVTAVWTRLYGTAATTEQKLAIMTNIVEQHSREMIPVLQDALEQEVNNLENISGSTQRDRVYSLMRMIVDELGDLKATASADVLSAVSEEVSDPFLQAAAIRALGKIGATGNAQEIAFRLRNINLGITEFTAREEVETIVSACVETMELLRRPVGFSPVFFTAIGRYSAPVIQRAERAMVNMIDDPTDLLLEILTYESDFAIKYQVLLVGDRSKAPEERKAFLAKEALDQGLKFETSDRRQQISLSNLRTKAANMLKQYAGADDEAFILLDQMVRKSFSMTESLTALEALGASGSDAAARLLAAYLGELNSRRKEGYTFSNENIVRATINALGNIGSPIGRPALIEVEFSNWSGDTRRLARSALDKLK</sequence>
<protein>
    <recommendedName>
        <fullName evidence="3">HEAT repeat domain-containing protein</fullName>
    </recommendedName>
</protein>
<reference evidence="1 2" key="1">
    <citation type="submission" date="2017-03" db="EMBL/GenBank/DDBJ databases">
        <title>Draft Genome sequence of Marispirochaeta sp. strain JC444.</title>
        <authorList>
            <person name="Shivani Y."/>
            <person name="Subhash Y."/>
            <person name="Sasikala C."/>
            <person name="Ramana C."/>
        </authorList>
    </citation>
    <scope>NUCLEOTIDE SEQUENCE [LARGE SCALE GENOMIC DNA]</scope>
    <source>
        <strain evidence="1 2">JC444</strain>
    </source>
</reference>
<organism evidence="1 2">
    <name type="scientific">Marispirochaeta aestuarii</name>
    <dbReference type="NCBI Taxonomy" id="1963862"/>
    <lineage>
        <taxon>Bacteria</taxon>
        <taxon>Pseudomonadati</taxon>
        <taxon>Spirochaetota</taxon>
        <taxon>Spirochaetia</taxon>
        <taxon>Spirochaetales</taxon>
        <taxon>Spirochaetaceae</taxon>
        <taxon>Marispirochaeta</taxon>
    </lineage>
</organism>
<dbReference type="Gene3D" id="1.25.10.10">
    <property type="entry name" value="Leucine-rich Repeat Variant"/>
    <property type="match status" value="1"/>
</dbReference>
<evidence type="ECO:0008006" key="3">
    <source>
        <dbReference type="Google" id="ProtNLM"/>
    </source>
</evidence>
<accession>A0A1Y1RWK9</accession>
<dbReference type="InterPro" id="IPR011989">
    <property type="entry name" value="ARM-like"/>
</dbReference>
<dbReference type="SUPFAM" id="SSF48371">
    <property type="entry name" value="ARM repeat"/>
    <property type="match status" value="2"/>
</dbReference>
<dbReference type="RefSeq" id="WP_083051369.1">
    <property type="nucleotide sequence ID" value="NZ_MWQY01000013.1"/>
</dbReference>
<dbReference type="AlphaFoldDB" id="A0A1Y1RWK9"/>
<dbReference type="STRING" id="1963862.B4O97_12790"/>
<comment type="caution">
    <text evidence="1">The sequence shown here is derived from an EMBL/GenBank/DDBJ whole genome shotgun (WGS) entry which is preliminary data.</text>
</comment>
<dbReference type="OrthoDB" id="358196at2"/>
<keyword evidence="2" id="KW-1185">Reference proteome</keyword>
<name>A0A1Y1RWK9_9SPIO</name>